<feature type="compositionally biased region" description="Basic residues" evidence="1">
    <location>
        <begin position="9"/>
        <end position="28"/>
    </location>
</feature>
<gene>
    <name evidence="2" type="ORF">Tci_046435</name>
</gene>
<accession>A0A6L2MMC5</accession>
<evidence type="ECO:0000256" key="1">
    <source>
        <dbReference type="SAM" id="MobiDB-lite"/>
    </source>
</evidence>
<sequence length="81" mass="9806">MSHQNTPRPNKRQPKTPTRAIRRHLKARLRSETHQRPEGRDKARALARKNKAQEKQQRLAFLDIKRREVKCREQEIEQQDM</sequence>
<feature type="region of interest" description="Disordered" evidence="1">
    <location>
        <begin position="1"/>
        <end position="54"/>
    </location>
</feature>
<protein>
    <submittedName>
        <fullName evidence="2">Uncharacterized protein</fullName>
    </submittedName>
</protein>
<name>A0A6L2MMC5_TANCI</name>
<feature type="non-terminal residue" evidence="2">
    <location>
        <position position="81"/>
    </location>
</feature>
<dbReference type="EMBL" id="BKCJ010006888">
    <property type="protein sequence ID" value="GEU74457.1"/>
    <property type="molecule type" value="Genomic_DNA"/>
</dbReference>
<reference evidence="2" key="1">
    <citation type="journal article" date="2019" name="Sci. Rep.">
        <title>Draft genome of Tanacetum cinerariifolium, the natural source of mosquito coil.</title>
        <authorList>
            <person name="Yamashiro T."/>
            <person name="Shiraishi A."/>
            <person name="Satake H."/>
            <person name="Nakayama K."/>
        </authorList>
    </citation>
    <scope>NUCLEOTIDE SEQUENCE</scope>
</reference>
<comment type="caution">
    <text evidence="2">The sequence shown here is derived from an EMBL/GenBank/DDBJ whole genome shotgun (WGS) entry which is preliminary data.</text>
</comment>
<dbReference type="AlphaFoldDB" id="A0A6L2MMC5"/>
<proteinExistence type="predicted"/>
<organism evidence="2">
    <name type="scientific">Tanacetum cinerariifolium</name>
    <name type="common">Dalmatian daisy</name>
    <name type="synonym">Chrysanthemum cinerariifolium</name>
    <dbReference type="NCBI Taxonomy" id="118510"/>
    <lineage>
        <taxon>Eukaryota</taxon>
        <taxon>Viridiplantae</taxon>
        <taxon>Streptophyta</taxon>
        <taxon>Embryophyta</taxon>
        <taxon>Tracheophyta</taxon>
        <taxon>Spermatophyta</taxon>
        <taxon>Magnoliopsida</taxon>
        <taxon>eudicotyledons</taxon>
        <taxon>Gunneridae</taxon>
        <taxon>Pentapetalae</taxon>
        <taxon>asterids</taxon>
        <taxon>campanulids</taxon>
        <taxon>Asterales</taxon>
        <taxon>Asteraceae</taxon>
        <taxon>Asteroideae</taxon>
        <taxon>Anthemideae</taxon>
        <taxon>Anthemidinae</taxon>
        <taxon>Tanacetum</taxon>
    </lineage>
</organism>
<evidence type="ECO:0000313" key="2">
    <source>
        <dbReference type="EMBL" id="GEU74457.1"/>
    </source>
</evidence>
<feature type="compositionally biased region" description="Basic and acidic residues" evidence="1">
    <location>
        <begin position="29"/>
        <end position="44"/>
    </location>
</feature>